<dbReference type="SUPFAM" id="SSF51182">
    <property type="entry name" value="RmlC-like cupins"/>
    <property type="match status" value="1"/>
</dbReference>
<dbReference type="Gene3D" id="2.60.120.10">
    <property type="entry name" value="Jelly Rolls"/>
    <property type="match status" value="1"/>
</dbReference>
<sequence>MTPQDPPYSPAPGDTLLFENDRVRVWSMTLEEGQEVGYHQHHHDHVVLWPVAGDSQGQELGTDEWGIVQKARPGFVLYRTVGHSEPLTPHRIRNVGATGNTHYIIELLEPSPSAEARPWTFNDRGEFKPGTDA</sequence>
<accession>A0ABP5SI69</accession>
<dbReference type="InterPro" id="IPR014710">
    <property type="entry name" value="RmlC-like_jellyroll"/>
</dbReference>
<dbReference type="EMBL" id="BAAASD010000004">
    <property type="protein sequence ID" value="GAA2331811.1"/>
    <property type="molecule type" value="Genomic_DNA"/>
</dbReference>
<gene>
    <name evidence="1" type="ORF">GCM10010246_13790</name>
</gene>
<organism evidence="1 2">
    <name type="scientific">Streptomyces cuspidosporus</name>
    <dbReference type="NCBI Taxonomy" id="66882"/>
    <lineage>
        <taxon>Bacteria</taxon>
        <taxon>Bacillati</taxon>
        <taxon>Actinomycetota</taxon>
        <taxon>Actinomycetes</taxon>
        <taxon>Kitasatosporales</taxon>
        <taxon>Streptomycetaceae</taxon>
        <taxon>Streptomyces</taxon>
    </lineage>
</organism>
<reference evidence="2" key="1">
    <citation type="journal article" date="2019" name="Int. J. Syst. Evol. Microbiol.">
        <title>The Global Catalogue of Microorganisms (GCM) 10K type strain sequencing project: providing services to taxonomists for standard genome sequencing and annotation.</title>
        <authorList>
            <consortium name="The Broad Institute Genomics Platform"/>
            <consortium name="The Broad Institute Genome Sequencing Center for Infectious Disease"/>
            <person name="Wu L."/>
            <person name="Ma J."/>
        </authorList>
    </citation>
    <scope>NUCLEOTIDE SEQUENCE [LARGE SCALE GENOMIC DNA]</scope>
    <source>
        <strain evidence="2">JCM 4316</strain>
    </source>
</reference>
<keyword evidence="2" id="KW-1185">Reference proteome</keyword>
<dbReference type="RefSeq" id="WP_346173565.1">
    <property type="nucleotide sequence ID" value="NZ_BAAASD010000004.1"/>
</dbReference>
<name>A0ABP5SI69_9ACTN</name>
<comment type="caution">
    <text evidence="1">The sequence shown here is derived from an EMBL/GenBank/DDBJ whole genome shotgun (WGS) entry which is preliminary data.</text>
</comment>
<evidence type="ECO:0008006" key="3">
    <source>
        <dbReference type="Google" id="ProtNLM"/>
    </source>
</evidence>
<protein>
    <recommendedName>
        <fullName evidence="3">Cupin</fullName>
    </recommendedName>
</protein>
<evidence type="ECO:0000313" key="2">
    <source>
        <dbReference type="Proteomes" id="UP001500253"/>
    </source>
</evidence>
<proteinExistence type="predicted"/>
<dbReference type="Proteomes" id="UP001500253">
    <property type="component" value="Unassembled WGS sequence"/>
</dbReference>
<evidence type="ECO:0000313" key="1">
    <source>
        <dbReference type="EMBL" id="GAA2331811.1"/>
    </source>
</evidence>
<dbReference type="InterPro" id="IPR011051">
    <property type="entry name" value="RmlC_Cupin_sf"/>
</dbReference>